<dbReference type="GO" id="GO:0005509">
    <property type="term" value="F:calcium ion binding"/>
    <property type="evidence" value="ECO:0007669"/>
    <property type="project" value="InterPro"/>
</dbReference>
<keyword evidence="1" id="KW-0479">Metal-binding</keyword>
<dbReference type="Pfam" id="PF13499">
    <property type="entry name" value="EF-hand_7"/>
    <property type="match status" value="2"/>
</dbReference>
<dbReference type="EMBL" id="HBGF01027763">
    <property type="protein sequence ID" value="CAD9123042.1"/>
    <property type="molecule type" value="Transcribed_RNA"/>
</dbReference>
<dbReference type="Gene3D" id="1.10.238.10">
    <property type="entry name" value="EF-hand"/>
    <property type="match status" value="4"/>
</dbReference>
<feature type="domain" description="EF-hand" evidence="4">
    <location>
        <begin position="422"/>
        <end position="457"/>
    </location>
</feature>
<dbReference type="PROSITE" id="PS00018">
    <property type="entry name" value="EF_HAND_1"/>
    <property type="match status" value="7"/>
</dbReference>
<accession>A0A7S1Q730</accession>
<evidence type="ECO:0000256" key="1">
    <source>
        <dbReference type="ARBA" id="ARBA00022723"/>
    </source>
</evidence>
<dbReference type="Pfam" id="PF13202">
    <property type="entry name" value="EF-hand_5"/>
    <property type="match status" value="2"/>
</dbReference>
<dbReference type="InterPro" id="IPR051581">
    <property type="entry name" value="Ca-bind"/>
</dbReference>
<feature type="domain" description="EF-hand" evidence="4">
    <location>
        <begin position="25"/>
        <end position="60"/>
    </location>
</feature>
<feature type="domain" description="EF-hand" evidence="4">
    <location>
        <begin position="311"/>
        <end position="341"/>
    </location>
</feature>
<dbReference type="SMART" id="SM00054">
    <property type="entry name" value="EFh"/>
    <property type="match status" value="6"/>
</dbReference>
<dbReference type="InterPro" id="IPR002048">
    <property type="entry name" value="EF_hand_dom"/>
</dbReference>
<proteinExistence type="predicted"/>
<feature type="domain" description="EF-hand" evidence="4">
    <location>
        <begin position="342"/>
        <end position="377"/>
    </location>
</feature>
<evidence type="ECO:0000256" key="3">
    <source>
        <dbReference type="ARBA" id="ARBA00022837"/>
    </source>
</evidence>
<evidence type="ECO:0000313" key="5">
    <source>
        <dbReference type="EMBL" id="CAD9123042.1"/>
    </source>
</evidence>
<protein>
    <recommendedName>
        <fullName evidence="4">EF-hand domain-containing protein</fullName>
    </recommendedName>
</protein>
<reference evidence="5" key="1">
    <citation type="submission" date="2021-01" db="EMBL/GenBank/DDBJ databases">
        <authorList>
            <person name="Corre E."/>
            <person name="Pelletier E."/>
            <person name="Niang G."/>
            <person name="Scheremetjew M."/>
            <person name="Finn R."/>
            <person name="Kale V."/>
            <person name="Holt S."/>
            <person name="Cochrane G."/>
            <person name="Meng A."/>
            <person name="Brown T."/>
            <person name="Cohen L."/>
        </authorList>
    </citation>
    <scope>NUCLEOTIDE SEQUENCE</scope>
    <source>
        <strain evidence="5">CCAP 1951/1</strain>
    </source>
</reference>
<dbReference type="InterPro" id="IPR018247">
    <property type="entry name" value="EF_Hand_1_Ca_BS"/>
</dbReference>
<dbReference type="PANTHER" id="PTHR34524">
    <property type="entry name" value="CALCYPHOSIN"/>
    <property type="match status" value="1"/>
</dbReference>
<keyword evidence="2" id="KW-0677">Repeat</keyword>
<dbReference type="InterPro" id="IPR011992">
    <property type="entry name" value="EF-hand-dom_pair"/>
</dbReference>
<feature type="domain" description="EF-hand" evidence="4">
    <location>
        <begin position="61"/>
        <end position="96"/>
    </location>
</feature>
<organism evidence="5">
    <name type="scientific">Neobodo designis</name>
    <name type="common">Flagellated protozoan</name>
    <name type="synonym">Bodo designis</name>
    <dbReference type="NCBI Taxonomy" id="312471"/>
    <lineage>
        <taxon>Eukaryota</taxon>
        <taxon>Discoba</taxon>
        <taxon>Euglenozoa</taxon>
        <taxon>Kinetoplastea</taxon>
        <taxon>Metakinetoplastina</taxon>
        <taxon>Neobodonida</taxon>
        <taxon>Neobodo</taxon>
    </lineage>
</organism>
<gene>
    <name evidence="5" type="ORF">NDES1114_LOCUS18387</name>
</gene>
<dbReference type="SUPFAM" id="SSF47473">
    <property type="entry name" value="EF-hand"/>
    <property type="match status" value="2"/>
</dbReference>
<evidence type="ECO:0000256" key="2">
    <source>
        <dbReference type="ARBA" id="ARBA00022737"/>
    </source>
</evidence>
<dbReference type="PROSITE" id="PS50222">
    <property type="entry name" value="EF_HAND_2"/>
    <property type="match status" value="5"/>
</dbReference>
<dbReference type="PANTHER" id="PTHR34524:SF6">
    <property type="entry name" value="CALCYPHOSINE LIKE"/>
    <property type="match status" value="1"/>
</dbReference>
<name>A0A7S1Q730_NEODS</name>
<dbReference type="AlphaFoldDB" id="A0A7S1Q730"/>
<keyword evidence="3" id="KW-0106">Calcium</keyword>
<dbReference type="CDD" id="cd00051">
    <property type="entry name" value="EFh"/>
    <property type="match status" value="2"/>
</dbReference>
<evidence type="ECO:0000259" key="4">
    <source>
        <dbReference type="PROSITE" id="PS50222"/>
    </source>
</evidence>
<sequence>MTTTWADDAVFGRVKRGVLASGGVNGIRAAVKAFRKMDTNADGALSPEELQVGVKQFGVTLTNDETRYLVKAFDRNKDGRVSVNEFIDELISSVPKRRKLLIRQLYAILRDRFPEMRGTDVSAAFDLSKHPAVEKGIATLQDIESEFSGAFSADADGDGFVSEEEWMGFCAGVSFTIPNDDVFETFLLRALDADNTERPKLEETQLKLGTMRAPYDVELDGTKVPFGNATAKTYNKDDLYREKYNRPVDPLPSVLPDYVTTMKRSFPHPTKEQTVASLPKKDAFTATGDPVLDSVRRKILKRVGEDGFVGLQRSFRIMDKSRDQKIDKEEFKNGLQRIRVELTPAEVATVFRKCDRSGDGHITVGELARTVRGPIRSQARIDILLEAFQRLDKSGDGIVALSEIAPRYDVSRHPAIIAGEKTKEEVVRDFIGDWDGNRDGKITAAEWMDYYANISCTIDDDQYFELMIRNAWHISGGKGAAQNTANLRVLVTHLDGTQSVETILDDLGLPDEKPETLAAALRKQGCTDILKVETATAI</sequence>